<feature type="transmembrane region" description="Helical" evidence="1">
    <location>
        <begin position="12"/>
        <end position="33"/>
    </location>
</feature>
<dbReference type="EMBL" id="SMAG01000004">
    <property type="protein sequence ID" value="TCS94136.1"/>
    <property type="molecule type" value="Genomic_DNA"/>
</dbReference>
<keyword evidence="1" id="KW-0812">Transmembrane</keyword>
<feature type="transmembrane region" description="Helical" evidence="1">
    <location>
        <begin position="179"/>
        <end position="202"/>
    </location>
</feature>
<evidence type="ECO:0000256" key="1">
    <source>
        <dbReference type="SAM" id="Phobius"/>
    </source>
</evidence>
<dbReference type="PANTHER" id="PTHR35337:SF1">
    <property type="entry name" value="SLR1478 PROTEIN"/>
    <property type="match status" value="1"/>
</dbReference>
<keyword evidence="3" id="KW-1185">Reference proteome</keyword>
<name>A0A4R3L9G8_9BACL</name>
<sequence>MRRFFQALKAERTFLIMSTLTFIIFSIIGYTNYQEIMQYLKQMGAFEQIQEAVDQIDRNPTFINAFLTLYVKNMVASFSMIGLGFFFGIIPLISLISNGLMLGVALASAAEVTGAHPFTLFMTTILPHGILEIPALIIAASLGIRFGVFIIRGFIGIFSRTVMEENKKDWKELRQHIGVLMISVTILLFLAAMIESALVIYVKPLG</sequence>
<evidence type="ECO:0000313" key="3">
    <source>
        <dbReference type="Proteomes" id="UP000294937"/>
    </source>
</evidence>
<dbReference type="InterPro" id="IPR002798">
    <property type="entry name" value="SpoIIM-like"/>
</dbReference>
<dbReference type="Pfam" id="PF01944">
    <property type="entry name" value="SpoIIM"/>
    <property type="match status" value="1"/>
</dbReference>
<feature type="transmembrane region" description="Helical" evidence="1">
    <location>
        <begin position="100"/>
        <end position="121"/>
    </location>
</feature>
<dbReference type="Proteomes" id="UP000294937">
    <property type="component" value="Unassembled WGS sequence"/>
</dbReference>
<gene>
    <name evidence="2" type="ORF">EDD58_1042</name>
</gene>
<dbReference type="PANTHER" id="PTHR35337">
    <property type="entry name" value="SLR1478 PROTEIN"/>
    <property type="match status" value="1"/>
</dbReference>
<accession>A0A4R3L9G8</accession>
<dbReference type="AlphaFoldDB" id="A0A4R3L9G8"/>
<reference evidence="2 3" key="1">
    <citation type="submission" date="2019-03" db="EMBL/GenBank/DDBJ databases">
        <title>Genomic Encyclopedia of Type Strains, Phase IV (KMG-IV): sequencing the most valuable type-strain genomes for metagenomic binning, comparative biology and taxonomic classification.</title>
        <authorList>
            <person name="Goeker M."/>
        </authorList>
    </citation>
    <scope>NUCLEOTIDE SEQUENCE [LARGE SCALE GENOMIC DNA]</scope>
    <source>
        <strain evidence="2 3">DSM 45707</strain>
    </source>
</reference>
<keyword evidence="1" id="KW-1133">Transmembrane helix</keyword>
<comment type="caution">
    <text evidence="2">The sequence shown here is derived from an EMBL/GenBank/DDBJ whole genome shotgun (WGS) entry which is preliminary data.</text>
</comment>
<feature type="transmembrane region" description="Helical" evidence="1">
    <location>
        <begin position="133"/>
        <end position="158"/>
    </location>
</feature>
<keyword evidence="1" id="KW-0472">Membrane</keyword>
<protein>
    <submittedName>
        <fullName evidence="2">Stage II sporulation protein M</fullName>
    </submittedName>
</protein>
<organism evidence="2 3">
    <name type="scientific">Hazenella coriacea</name>
    <dbReference type="NCBI Taxonomy" id="1179467"/>
    <lineage>
        <taxon>Bacteria</taxon>
        <taxon>Bacillati</taxon>
        <taxon>Bacillota</taxon>
        <taxon>Bacilli</taxon>
        <taxon>Bacillales</taxon>
        <taxon>Thermoactinomycetaceae</taxon>
        <taxon>Hazenella</taxon>
    </lineage>
</organism>
<proteinExistence type="predicted"/>
<feature type="transmembrane region" description="Helical" evidence="1">
    <location>
        <begin position="74"/>
        <end position="93"/>
    </location>
</feature>
<evidence type="ECO:0000313" key="2">
    <source>
        <dbReference type="EMBL" id="TCS94136.1"/>
    </source>
</evidence>